<dbReference type="OrthoDB" id="3873200at2"/>
<dbReference type="EMBL" id="WIXO01000001">
    <property type="protein sequence ID" value="MTE17921.1"/>
    <property type="molecule type" value="Genomic_DNA"/>
</dbReference>
<gene>
    <name evidence="2" type="ORF">F0L17_01985</name>
</gene>
<keyword evidence="1" id="KW-1133">Transmembrane helix</keyword>
<evidence type="ECO:0000313" key="2">
    <source>
        <dbReference type="EMBL" id="MTE17921.1"/>
    </source>
</evidence>
<feature type="transmembrane region" description="Helical" evidence="1">
    <location>
        <begin position="6"/>
        <end position="23"/>
    </location>
</feature>
<evidence type="ECO:0000313" key="3">
    <source>
        <dbReference type="Proteomes" id="UP000473014"/>
    </source>
</evidence>
<accession>A0A6G2B6N6</accession>
<dbReference type="Proteomes" id="UP000473014">
    <property type="component" value="Unassembled WGS sequence"/>
</dbReference>
<keyword evidence="3" id="KW-1185">Reference proteome</keyword>
<proteinExistence type="predicted"/>
<protein>
    <submittedName>
        <fullName evidence="2">Uncharacterized protein</fullName>
    </submittedName>
</protein>
<name>A0A6G2B6N6_9ACTN</name>
<reference evidence="2 3" key="1">
    <citation type="submission" date="2019-11" db="EMBL/GenBank/DDBJ databases">
        <authorList>
            <person name="Yuan L."/>
        </authorList>
    </citation>
    <scope>NUCLEOTIDE SEQUENCE [LARGE SCALE GENOMIC DNA]</scope>
    <source>
        <strain evidence="2 3">TRM43335</strain>
    </source>
</reference>
<dbReference type="RefSeq" id="WP_155069540.1">
    <property type="nucleotide sequence ID" value="NZ_WIXO01000001.1"/>
</dbReference>
<keyword evidence="1" id="KW-0812">Transmembrane</keyword>
<evidence type="ECO:0000256" key="1">
    <source>
        <dbReference type="SAM" id="Phobius"/>
    </source>
</evidence>
<sequence>MAAMVWLLIPFITGIGAVTWAVYAQRPRRGDLWDTSTRHARMRDALGRSLTERSGLQPR</sequence>
<keyword evidence="1" id="KW-0472">Membrane</keyword>
<comment type="caution">
    <text evidence="2">The sequence shown here is derived from an EMBL/GenBank/DDBJ whole genome shotgun (WGS) entry which is preliminary data.</text>
</comment>
<dbReference type="AlphaFoldDB" id="A0A6G2B6N6"/>
<organism evidence="2 3">
    <name type="scientific">Streptomyces taklimakanensis</name>
    <dbReference type="NCBI Taxonomy" id="2569853"/>
    <lineage>
        <taxon>Bacteria</taxon>
        <taxon>Bacillati</taxon>
        <taxon>Actinomycetota</taxon>
        <taxon>Actinomycetes</taxon>
        <taxon>Kitasatosporales</taxon>
        <taxon>Streptomycetaceae</taxon>
        <taxon>Streptomyces</taxon>
    </lineage>
</organism>